<name>A0A1M4VN49_9FIRM</name>
<evidence type="ECO:0000313" key="4">
    <source>
        <dbReference type="Proteomes" id="UP000184251"/>
    </source>
</evidence>
<feature type="region of interest" description="Disordered" evidence="1">
    <location>
        <begin position="1"/>
        <end position="23"/>
    </location>
</feature>
<dbReference type="InterPro" id="IPR052354">
    <property type="entry name" value="Cell_Wall_Dynamics_Protein"/>
</dbReference>
<sequence length="530" mass="57563">RLKPGSNTVTVQAIGEDGTSQSISRSFSVTKPIPRTMIDAPLSNQSINNQDVLVRGWALNGSGVKEVRVSVNGTHIGNAQTGLSRPDVNNAYPGYPGGDRSGYSYTFSDSILISGYNTIIIQAIGNDGTIQNSQTRVYMPELLYHSTYYYTTFSDAVDVQLVRNAQTDLYGNGWESAKRVDVESHMNPNNYLQFTPVNDKSSAKTLQITASSLNVRSGPGTSHGVIGSVARSQTYSILGQSNGWYQISYNSGSGWVSGTHVALIGNTQTMPSLPSAVEVTASSLNVRSGPSTAYSIITSVSFGQTFSVLDTSNGWHQINANGRIGWISGQYTKQVKKIPGELYQFLILSGSSGISSSNLNTELSGKGILAGQGEAFMRAGRDNNINEIYLLAHAFLETGNGTSTLANGVWVTSVDGKAVAPKRVYNMYGIGAKDGDALRLGSEYAYKQGWDTPEKSIIGGAKWIADQYINNATYKQDTLYKMRWNPATPGDHQYATDIGWALKQTRNMDMMLEICQRNNIPLRFDIPSYR</sequence>
<feature type="domain" description="SH3b" evidence="2">
    <location>
        <begin position="203"/>
        <end position="265"/>
    </location>
</feature>
<dbReference type="RefSeq" id="WP_207648103.1">
    <property type="nucleotide sequence ID" value="NZ_FQTU01000005.1"/>
</dbReference>
<feature type="compositionally biased region" description="Polar residues" evidence="1">
    <location>
        <begin position="1"/>
        <end position="11"/>
    </location>
</feature>
<organism evidence="3 4">
    <name type="scientific">Alkalibacter saccharofermentans DSM 14828</name>
    <dbReference type="NCBI Taxonomy" id="1120975"/>
    <lineage>
        <taxon>Bacteria</taxon>
        <taxon>Bacillati</taxon>
        <taxon>Bacillota</taxon>
        <taxon>Clostridia</taxon>
        <taxon>Eubacteriales</taxon>
        <taxon>Eubacteriaceae</taxon>
        <taxon>Alkalibacter</taxon>
    </lineage>
</organism>
<evidence type="ECO:0000256" key="1">
    <source>
        <dbReference type="SAM" id="MobiDB-lite"/>
    </source>
</evidence>
<dbReference type="GO" id="GO:0004040">
    <property type="term" value="F:amidase activity"/>
    <property type="evidence" value="ECO:0007669"/>
    <property type="project" value="InterPro"/>
</dbReference>
<reference evidence="3 4" key="1">
    <citation type="submission" date="2016-11" db="EMBL/GenBank/DDBJ databases">
        <authorList>
            <person name="Jaros S."/>
            <person name="Januszkiewicz K."/>
            <person name="Wedrychowicz H."/>
        </authorList>
    </citation>
    <scope>NUCLEOTIDE SEQUENCE [LARGE SCALE GENOMIC DNA]</scope>
    <source>
        <strain evidence="3 4">DSM 14828</strain>
    </source>
</reference>
<dbReference type="SMART" id="SM00047">
    <property type="entry name" value="LYZ2"/>
    <property type="match status" value="1"/>
</dbReference>
<dbReference type="Pfam" id="PF01832">
    <property type="entry name" value="Glucosaminidase"/>
    <property type="match status" value="1"/>
</dbReference>
<feature type="non-terminal residue" evidence="3">
    <location>
        <position position="1"/>
    </location>
</feature>
<dbReference type="AlphaFoldDB" id="A0A1M4VN49"/>
<dbReference type="InterPro" id="IPR003646">
    <property type="entry name" value="SH3-like_bac-type"/>
</dbReference>
<dbReference type="Gene3D" id="1.10.530.10">
    <property type="match status" value="1"/>
</dbReference>
<dbReference type="Proteomes" id="UP000184251">
    <property type="component" value="Unassembled WGS sequence"/>
</dbReference>
<dbReference type="PANTHER" id="PTHR34408">
    <property type="entry name" value="FAMILY PROTEIN, PUTATIVE-RELATED"/>
    <property type="match status" value="1"/>
</dbReference>
<gene>
    <name evidence="3" type="ORF">SAMN02746064_01048</name>
</gene>
<protein>
    <submittedName>
        <fullName evidence="3">Beta-N-acetylglucosaminidase</fullName>
    </submittedName>
</protein>
<keyword evidence="4" id="KW-1185">Reference proteome</keyword>
<dbReference type="InterPro" id="IPR002901">
    <property type="entry name" value="MGlyc_endo_b_GlcNAc-like_dom"/>
</dbReference>
<feature type="domain" description="SH3b" evidence="2">
    <location>
        <begin position="274"/>
        <end position="336"/>
    </location>
</feature>
<dbReference type="Pfam" id="PF08239">
    <property type="entry name" value="SH3_3"/>
    <property type="match status" value="2"/>
</dbReference>
<dbReference type="EMBL" id="FQTU01000005">
    <property type="protein sequence ID" value="SHE70257.1"/>
    <property type="molecule type" value="Genomic_DNA"/>
</dbReference>
<dbReference type="Gene3D" id="2.30.30.40">
    <property type="entry name" value="SH3 Domains"/>
    <property type="match status" value="2"/>
</dbReference>
<dbReference type="SMART" id="SM00287">
    <property type="entry name" value="SH3b"/>
    <property type="match status" value="2"/>
</dbReference>
<dbReference type="PROSITE" id="PS51781">
    <property type="entry name" value="SH3B"/>
    <property type="match status" value="2"/>
</dbReference>
<dbReference type="STRING" id="1120975.SAMN02746064_01048"/>
<evidence type="ECO:0000259" key="2">
    <source>
        <dbReference type="PROSITE" id="PS51781"/>
    </source>
</evidence>
<dbReference type="Pfam" id="PF17957">
    <property type="entry name" value="Big_7"/>
    <property type="match status" value="1"/>
</dbReference>
<evidence type="ECO:0000313" key="3">
    <source>
        <dbReference type="EMBL" id="SHE70257.1"/>
    </source>
</evidence>
<accession>A0A1M4VN49</accession>
<dbReference type="PANTHER" id="PTHR34408:SF1">
    <property type="entry name" value="GLYCOSYL HYDROLASE FAMILY 19 DOMAIN-CONTAINING PROTEIN HI_1415"/>
    <property type="match status" value="1"/>
</dbReference>
<proteinExistence type="predicted"/>